<dbReference type="Proteomes" id="UP000516093">
    <property type="component" value="Chromosome"/>
</dbReference>
<evidence type="ECO:0000313" key="2">
    <source>
        <dbReference type="EMBL" id="QNP52674.1"/>
    </source>
</evidence>
<feature type="chain" id="PRO_5028986866" evidence="1">
    <location>
        <begin position="23"/>
        <end position="100"/>
    </location>
</feature>
<keyword evidence="1" id="KW-0732">Signal</keyword>
<sequence>MLNGYLALVALFLSVTIATVSAGNGPGVRGARAAALGNASVTTADVWAVGNNVAGLGQVSQTNVGFYAENRYLSSAFNTVALVAAMPIGSVSSEKPPVVV</sequence>
<dbReference type="KEGG" id="hqi:H9L05_02650"/>
<reference evidence="2 3" key="1">
    <citation type="submission" date="2020-08" db="EMBL/GenBank/DDBJ databases">
        <title>Genome sequence of Hymenobacter qilianensis JCM 19763T.</title>
        <authorList>
            <person name="Hyun D.-W."/>
            <person name="Bae J.-W."/>
        </authorList>
    </citation>
    <scope>NUCLEOTIDE SEQUENCE [LARGE SCALE GENOMIC DNA]</scope>
    <source>
        <strain evidence="2 3">JCM 19763</strain>
    </source>
</reference>
<accession>A0A7H0GWK8</accession>
<evidence type="ECO:0000313" key="3">
    <source>
        <dbReference type="Proteomes" id="UP000516093"/>
    </source>
</evidence>
<name>A0A7H0GWK8_9BACT</name>
<protein>
    <submittedName>
        <fullName evidence="2">Uncharacterized protein</fullName>
    </submittedName>
</protein>
<feature type="signal peptide" evidence="1">
    <location>
        <begin position="1"/>
        <end position="22"/>
    </location>
</feature>
<dbReference type="AlphaFoldDB" id="A0A7H0GWK8"/>
<evidence type="ECO:0000256" key="1">
    <source>
        <dbReference type="SAM" id="SignalP"/>
    </source>
</evidence>
<dbReference type="RefSeq" id="WP_187732922.1">
    <property type="nucleotide sequence ID" value="NZ_CP060784.1"/>
</dbReference>
<dbReference type="EMBL" id="CP060784">
    <property type="protein sequence ID" value="QNP52674.1"/>
    <property type="molecule type" value="Genomic_DNA"/>
</dbReference>
<gene>
    <name evidence="2" type="ORF">H9L05_02650</name>
</gene>
<organism evidence="2 3">
    <name type="scientific">Hymenobacter qilianensis</name>
    <dbReference type="NCBI Taxonomy" id="1385715"/>
    <lineage>
        <taxon>Bacteria</taxon>
        <taxon>Pseudomonadati</taxon>
        <taxon>Bacteroidota</taxon>
        <taxon>Cytophagia</taxon>
        <taxon>Cytophagales</taxon>
        <taxon>Hymenobacteraceae</taxon>
        <taxon>Hymenobacter</taxon>
    </lineage>
</organism>
<proteinExistence type="predicted"/>
<keyword evidence="3" id="KW-1185">Reference proteome</keyword>